<dbReference type="EMBL" id="BPLQ01010363">
    <property type="protein sequence ID" value="GIY50203.1"/>
    <property type="molecule type" value="Genomic_DNA"/>
</dbReference>
<reference evidence="1 2" key="1">
    <citation type="submission" date="2021-06" db="EMBL/GenBank/DDBJ databases">
        <title>Caerostris darwini draft genome.</title>
        <authorList>
            <person name="Kono N."/>
            <person name="Arakawa K."/>
        </authorList>
    </citation>
    <scope>NUCLEOTIDE SEQUENCE [LARGE SCALE GENOMIC DNA]</scope>
</reference>
<comment type="caution">
    <text evidence="1">The sequence shown here is derived from an EMBL/GenBank/DDBJ whole genome shotgun (WGS) entry which is preliminary data.</text>
</comment>
<dbReference type="AlphaFoldDB" id="A0AAV4TUE6"/>
<dbReference type="Proteomes" id="UP001054837">
    <property type="component" value="Unassembled WGS sequence"/>
</dbReference>
<evidence type="ECO:0000313" key="1">
    <source>
        <dbReference type="EMBL" id="GIY50203.1"/>
    </source>
</evidence>
<sequence length="102" mass="11171">MVQCGGSPEMAKYVKHTSAVWLQNCRRMALLPLDGAPLLYPSRCHTACRRTHFLQVELAIKIQHMADSENPMHSVKSVSAAGVSGLGGANVNEFLSFPFIPF</sequence>
<accession>A0AAV4TUE6</accession>
<gene>
    <name evidence="1" type="ORF">CDAR_318921</name>
</gene>
<keyword evidence="2" id="KW-1185">Reference proteome</keyword>
<proteinExistence type="predicted"/>
<protein>
    <submittedName>
        <fullName evidence="1">Uncharacterized protein</fullName>
    </submittedName>
</protein>
<organism evidence="1 2">
    <name type="scientific">Caerostris darwini</name>
    <dbReference type="NCBI Taxonomy" id="1538125"/>
    <lineage>
        <taxon>Eukaryota</taxon>
        <taxon>Metazoa</taxon>
        <taxon>Ecdysozoa</taxon>
        <taxon>Arthropoda</taxon>
        <taxon>Chelicerata</taxon>
        <taxon>Arachnida</taxon>
        <taxon>Araneae</taxon>
        <taxon>Araneomorphae</taxon>
        <taxon>Entelegynae</taxon>
        <taxon>Araneoidea</taxon>
        <taxon>Araneidae</taxon>
        <taxon>Caerostris</taxon>
    </lineage>
</organism>
<name>A0AAV4TUE6_9ARAC</name>
<evidence type="ECO:0000313" key="2">
    <source>
        <dbReference type="Proteomes" id="UP001054837"/>
    </source>
</evidence>